<evidence type="ECO:0000313" key="3">
    <source>
        <dbReference type="Proteomes" id="UP000031977"/>
    </source>
</evidence>
<protein>
    <submittedName>
        <fullName evidence="2">Uncharacterized protein</fullName>
    </submittedName>
</protein>
<evidence type="ECO:0000256" key="1">
    <source>
        <dbReference type="SAM" id="Coils"/>
    </source>
</evidence>
<feature type="coiled-coil region" evidence="1">
    <location>
        <begin position="40"/>
        <end position="74"/>
    </location>
</feature>
<dbReference type="STRING" id="50718.SU60_04435"/>
<reference evidence="2 3" key="1">
    <citation type="submission" date="2015-01" db="EMBL/GenBank/DDBJ databases">
        <title>Draft genome of Vibrio mytili type strain CAIM 528.</title>
        <authorList>
            <person name="Gonzalez-Castillo A."/>
            <person name="Gomez-Gil B."/>
            <person name="Enciso-Ibarra J."/>
        </authorList>
    </citation>
    <scope>NUCLEOTIDE SEQUENCE [LARGE SCALE GENOMIC DNA]</scope>
    <source>
        <strain evidence="2 3">CAIM 528</strain>
    </source>
</reference>
<name>A0A0C3EC60_9VIBR</name>
<dbReference type="OrthoDB" id="6119186at2"/>
<evidence type="ECO:0000313" key="2">
    <source>
        <dbReference type="EMBL" id="KIN12013.1"/>
    </source>
</evidence>
<keyword evidence="1" id="KW-0175">Coiled coil</keyword>
<dbReference type="EMBL" id="JXOK01000009">
    <property type="protein sequence ID" value="KIN12013.1"/>
    <property type="molecule type" value="Genomic_DNA"/>
</dbReference>
<sequence>MADIAVISAALGSIKTAHELAKVIKTSSESLEKAEVKFQLAELISALAETKMELAEIQSTIIQKDEQIKELQSQLSERGKLKYEAPYYWRVDGNTKDGPFCQKCRDVDNLLVRLQSTRTLGYWSCKSCGKDYMDSNYKPVKRRRTSSGLY</sequence>
<accession>A0A0C3EC60</accession>
<dbReference type="Proteomes" id="UP000031977">
    <property type="component" value="Unassembled WGS sequence"/>
</dbReference>
<dbReference type="RefSeq" id="WP_041154504.1">
    <property type="nucleotide sequence ID" value="NZ_CBCRVP010000021.1"/>
</dbReference>
<gene>
    <name evidence="2" type="ORF">SU60_04435</name>
</gene>
<organism evidence="2 3">
    <name type="scientific">Vibrio mytili</name>
    <dbReference type="NCBI Taxonomy" id="50718"/>
    <lineage>
        <taxon>Bacteria</taxon>
        <taxon>Pseudomonadati</taxon>
        <taxon>Pseudomonadota</taxon>
        <taxon>Gammaproteobacteria</taxon>
        <taxon>Vibrionales</taxon>
        <taxon>Vibrionaceae</taxon>
        <taxon>Vibrio</taxon>
    </lineage>
</organism>
<keyword evidence="3" id="KW-1185">Reference proteome</keyword>
<dbReference type="AlphaFoldDB" id="A0A0C3EC60"/>
<comment type="caution">
    <text evidence="2">The sequence shown here is derived from an EMBL/GenBank/DDBJ whole genome shotgun (WGS) entry which is preliminary data.</text>
</comment>
<proteinExistence type="predicted"/>